<evidence type="ECO:0000313" key="5">
    <source>
        <dbReference type="EMBL" id="KAG5523117.1"/>
    </source>
</evidence>
<dbReference type="Gene3D" id="3.30.559.10">
    <property type="entry name" value="Chloramphenicol acetyltransferase-like domain"/>
    <property type="match status" value="2"/>
</dbReference>
<dbReference type="PROSITE" id="PS00018">
    <property type="entry name" value="EF_HAND_1"/>
    <property type="match status" value="1"/>
</dbReference>
<dbReference type="GO" id="GO:0016746">
    <property type="term" value="F:acyltransferase activity"/>
    <property type="evidence" value="ECO:0007669"/>
    <property type="project" value="UniProtKB-KW"/>
</dbReference>
<keyword evidence="2" id="KW-0808">Transferase</keyword>
<keyword evidence="3" id="KW-0012">Acyltransferase</keyword>
<dbReference type="PANTHER" id="PTHR31623">
    <property type="entry name" value="F21J9.9"/>
    <property type="match status" value="1"/>
</dbReference>
<evidence type="ECO:0000313" key="6">
    <source>
        <dbReference type="Proteomes" id="UP000823749"/>
    </source>
</evidence>
<feature type="compositionally biased region" description="Polar residues" evidence="4">
    <location>
        <begin position="390"/>
        <end position="399"/>
    </location>
</feature>
<protein>
    <submittedName>
        <fullName evidence="5">Uncharacterized protein</fullName>
    </submittedName>
</protein>
<feature type="region of interest" description="Disordered" evidence="4">
    <location>
        <begin position="383"/>
        <end position="409"/>
    </location>
</feature>
<evidence type="ECO:0000256" key="3">
    <source>
        <dbReference type="ARBA" id="ARBA00023315"/>
    </source>
</evidence>
<proteinExistence type="inferred from homology"/>
<comment type="caution">
    <text evidence="5">The sequence shown here is derived from an EMBL/GenBank/DDBJ whole genome shotgun (WGS) entry which is preliminary data.</text>
</comment>
<reference evidence="5" key="1">
    <citation type="submission" date="2020-08" db="EMBL/GenBank/DDBJ databases">
        <title>Plant Genome Project.</title>
        <authorList>
            <person name="Zhang R.-G."/>
        </authorList>
    </citation>
    <scope>NUCLEOTIDE SEQUENCE</scope>
    <source>
        <strain evidence="5">WSP0</strain>
        <tissue evidence="5">Leaf</tissue>
    </source>
</reference>
<organism evidence="5 6">
    <name type="scientific">Rhododendron griersonianum</name>
    <dbReference type="NCBI Taxonomy" id="479676"/>
    <lineage>
        <taxon>Eukaryota</taxon>
        <taxon>Viridiplantae</taxon>
        <taxon>Streptophyta</taxon>
        <taxon>Embryophyta</taxon>
        <taxon>Tracheophyta</taxon>
        <taxon>Spermatophyta</taxon>
        <taxon>Magnoliopsida</taxon>
        <taxon>eudicotyledons</taxon>
        <taxon>Gunneridae</taxon>
        <taxon>Pentapetalae</taxon>
        <taxon>asterids</taxon>
        <taxon>Ericales</taxon>
        <taxon>Ericaceae</taxon>
        <taxon>Ericoideae</taxon>
        <taxon>Rhodoreae</taxon>
        <taxon>Rhododendron</taxon>
    </lineage>
</organism>
<dbReference type="Proteomes" id="UP000823749">
    <property type="component" value="Chromosome 12"/>
</dbReference>
<evidence type="ECO:0000256" key="2">
    <source>
        <dbReference type="ARBA" id="ARBA00022679"/>
    </source>
</evidence>
<gene>
    <name evidence="5" type="ORF">RHGRI_035057</name>
</gene>
<accession>A0AAV6I3Y0</accession>
<dbReference type="Pfam" id="PF02458">
    <property type="entry name" value="Transferase"/>
    <property type="match status" value="2"/>
</dbReference>
<comment type="similarity">
    <text evidence="1">Belongs to the plant acyltransferase family.</text>
</comment>
<dbReference type="InterPro" id="IPR018247">
    <property type="entry name" value="EF_Hand_1_Ca_BS"/>
</dbReference>
<evidence type="ECO:0000256" key="4">
    <source>
        <dbReference type="SAM" id="MobiDB-lite"/>
    </source>
</evidence>
<keyword evidence="6" id="KW-1185">Reference proteome</keyword>
<name>A0AAV6I3Y0_9ERIC</name>
<evidence type="ECO:0000256" key="1">
    <source>
        <dbReference type="ARBA" id="ARBA00009861"/>
    </source>
</evidence>
<dbReference type="InterPro" id="IPR023213">
    <property type="entry name" value="CAT-like_dom_sf"/>
</dbReference>
<dbReference type="EMBL" id="JACTNZ010000012">
    <property type="protein sequence ID" value="KAG5523117.1"/>
    <property type="molecule type" value="Genomic_DNA"/>
</dbReference>
<dbReference type="PANTHER" id="PTHR31623:SF110">
    <property type="entry name" value="VINORINE SYNTHASE-LIKE"/>
    <property type="match status" value="1"/>
</dbReference>
<sequence length="409" mass="45743">MAMEIISRESIKPSSPTPDHLRTFRLSSLDKFIPNFLYFPHILYYSHDDSTTSINIKQAEISPLLIRSLSDALVLYYPFAGRVKCESSVDCDDQGVDFFEARVDTYLSDIIESSTSAEVLTKFVPTTSAENGGALLGIQLNYFNCGGIAIDLGSHGSGRYQYGRGSEFRRVHSLPAQRSTWAPDPDDFRKSPEHWGHTRRFCFSSSKIAALRAAVEASSVVQVVAPTHVEVVTAAIWKWFMARKGRDRCASSKASHVVNIRRRMDLPLSEFVFRNLAVVVDASGNGEMELGELVSKMREAIGKIDNDGIKAVERDFESIVEESVGLGAQDGLEWRAQIGLPLSPLLGLDLEDTDPEQLIKKREDTELQNWDLESDSTMNEFRDKLRNALWGQQSSQSNQKTRRPGVDTE</sequence>
<dbReference type="AlphaFoldDB" id="A0AAV6I3Y0"/>